<accession>A0A251RXE2</accession>
<sequence length="51" mass="6012">MALSLIFDPCLPILPSIQWCFSLWFLNVEIDKARMIFTFNWKKPNRPSVSP</sequence>
<reference evidence="1 3" key="1">
    <citation type="journal article" date="2017" name="Nature">
        <title>The sunflower genome provides insights into oil metabolism, flowering and Asterid evolution.</title>
        <authorList>
            <person name="Badouin H."/>
            <person name="Gouzy J."/>
            <person name="Grassa C.J."/>
            <person name="Murat F."/>
            <person name="Staton S.E."/>
            <person name="Cottret L."/>
            <person name="Lelandais-Briere C."/>
            <person name="Owens G.L."/>
            <person name="Carrere S."/>
            <person name="Mayjonade B."/>
            <person name="Legrand L."/>
            <person name="Gill N."/>
            <person name="Kane N.C."/>
            <person name="Bowers J.E."/>
            <person name="Hubner S."/>
            <person name="Bellec A."/>
            <person name="Berard A."/>
            <person name="Berges H."/>
            <person name="Blanchet N."/>
            <person name="Boniface M.C."/>
            <person name="Brunel D."/>
            <person name="Catrice O."/>
            <person name="Chaidir N."/>
            <person name="Claudel C."/>
            <person name="Donnadieu C."/>
            <person name="Faraut T."/>
            <person name="Fievet G."/>
            <person name="Helmstetter N."/>
            <person name="King M."/>
            <person name="Knapp S.J."/>
            <person name="Lai Z."/>
            <person name="Le Paslier M.C."/>
            <person name="Lippi Y."/>
            <person name="Lorenzon L."/>
            <person name="Mandel J.R."/>
            <person name="Marage G."/>
            <person name="Marchand G."/>
            <person name="Marquand E."/>
            <person name="Bret-Mestries E."/>
            <person name="Morien E."/>
            <person name="Nambeesan S."/>
            <person name="Nguyen T."/>
            <person name="Pegot-Espagnet P."/>
            <person name="Pouilly N."/>
            <person name="Raftis F."/>
            <person name="Sallet E."/>
            <person name="Schiex T."/>
            <person name="Thomas J."/>
            <person name="Vandecasteele C."/>
            <person name="Vares D."/>
            <person name="Vear F."/>
            <person name="Vautrin S."/>
            <person name="Crespi M."/>
            <person name="Mangin B."/>
            <person name="Burke J.M."/>
            <person name="Salse J."/>
            <person name="Munos S."/>
            <person name="Vincourt P."/>
            <person name="Rieseberg L.H."/>
            <person name="Langlade N.B."/>
        </authorList>
    </citation>
    <scope>NUCLEOTIDE SEQUENCE [LARGE SCALE GENOMIC DNA]</scope>
    <source>
        <strain evidence="3">cv. SF193</strain>
        <tissue evidence="1">Leaves</tissue>
    </source>
</reference>
<dbReference type="EMBL" id="MNCJ02000331">
    <property type="protein sequence ID" value="KAF5758626.1"/>
    <property type="molecule type" value="Genomic_DNA"/>
</dbReference>
<evidence type="ECO:0000313" key="2">
    <source>
        <dbReference type="EMBL" id="OTF90912.1"/>
    </source>
</evidence>
<reference evidence="1" key="3">
    <citation type="submission" date="2020-06" db="EMBL/GenBank/DDBJ databases">
        <title>Helianthus annuus Genome sequencing and assembly Release 2.</title>
        <authorList>
            <person name="Gouzy J."/>
            <person name="Langlade N."/>
            <person name="Munos S."/>
        </authorList>
    </citation>
    <scope>NUCLEOTIDE SEQUENCE</scope>
    <source>
        <tissue evidence="1">Leaves</tissue>
    </source>
</reference>
<keyword evidence="3" id="KW-1185">Reference proteome</keyword>
<gene>
    <name evidence="2" type="ORF">HannXRQ_Chr16g0504811</name>
    <name evidence="1" type="ORF">HanXRQr2_Chr16g0731341</name>
</gene>
<proteinExistence type="predicted"/>
<name>A0A251RXE2_HELAN</name>
<evidence type="ECO:0000313" key="1">
    <source>
        <dbReference type="EMBL" id="KAF5758626.1"/>
    </source>
</evidence>
<protein>
    <submittedName>
        <fullName evidence="2">Uncharacterized protein</fullName>
    </submittedName>
</protein>
<dbReference type="Proteomes" id="UP000215914">
    <property type="component" value="Chromosome 16"/>
</dbReference>
<evidence type="ECO:0000313" key="3">
    <source>
        <dbReference type="Proteomes" id="UP000215914"/>
    </source>
</evidence>
<dbReference type="AlphaFoldDB" id="A0A251RXE2"/>
<organism evidence="2 3">
    <name type="scientific">Helianthus annuus</name>
    <name type="common">Common sunflower</name>
    <dbReference type="NCBI Taxonomy" id="4232"/>
    <lineage>
        <taxon>Eukaryota</taxon>
        <taxon>Viridiplantae</taxon>
        <taxon>Streptophyta</taxon>
        <taxon>Embryophyta</taxon>
        <taxon>Tracheophyta</taxon>
        <taxon>Spermatophyta</taxon>
        <taxon>Magnoliopsida</taxon>
        <taxon>eudicotyledons</taxon>
        <taxon>Gunneridae</taxon>
        <taxon>Pentapetalae</taxon>
        <taxon>asterids</taxon>
        <taxon>campanulids</taxon>
        <taxon>Asterales</taxon>
        <taxon>Asteraceae</taxon>
        <taxon>Asteroideae</taxon>
        <taxon>Heliantheae alliance</taxon>
        <taxon>Heliantheae</taxon>
        <taxon>Helianthus</taxon>
    </lineage>
</organism>
<reference evidence="2" key="2">
    <citation type="submission" date="2017-02" db="EMBL/GenBank/DDBJ databases">
        <title>Sunflower complete genome.</title>
        <authorList>
            <person name="Langlade N."/>
            <person name="Munos S."/>
        </authorList>
    </citation>
    <scope>NUCLEOTIDE SEQUENCE [LARGE SCALE GENOMIC DNA]</scope>
    <source>
        <tissue evidence="2">Leaves</tissue>
    </source>
</reference>
<dbReference type="Gramene" id="mRNA:HanXRQr2_Chr16g0731341">
    <property type="protein sequence ID" value="CDS:HanXRQr2_Chr16g0731341.1"/>
    <property type="gene ID" value="HanXRQr2_Chr16g0731341"/>
</dbReference>
<dbReference type="EMBL" id="CM007905">
    <property type="protein sequence ID" value="OTF90912.1"/>
    <property type="molecule type" value="Genomic_DNA"/>
</dbReference>
<dbReference type="InParanoid" id="A0A251RXE2"/>